<dbReference type="KEGG" id="tvl:FAZ95_03535"/>
<dbReference type="Proteomes" id="UP000298656">
    <property type="component" value="Chromosome 1"/>
</dbReference>
<dbReference type="SUPFAM" id="SSF56349">
    <property type="entry name" value="DNA breaking-rejoining enzymes"/>
    <property type="match status" value="1"/>
</dbReference>
<dbReference type="InterPro" id="IPR011010">
    <property type="entry name" value="DNA_brk_join_enz"/>
</dbReference>
<sequence>MSHHQVDNFSQQPSRLAHGPYDQALQPVPLANPQKASLTSSVDSDDTWNAAVHRWQAARMPHAAVLSAVRREVERFEACIGNHPLSGLTEAHVRHFIETCIVREKTSPRRVRGAVVLLASVVSTAIRGRVTPLRKNPFTTALKSFAPVTNDTNPFGHAFSTDELNQLYTSPLYVQGQLPRKGGLEAAFWLPLLGQFTGIRLERLCHLRRCDVVQHNGVWCLCLRVQRLHHPLEVRKVPLHSTLLELGWLDFVRTGRLSDNAAWLFPDLCVNSYGRRSATFAMWFKSYLDDSGLGGRRLTFHSFRSTFAAFAKRSGLCDDAVRQFLGFASGITAEGKEAAVEDLSFELLVQAMNRLEFPGLELDHLVRWRRMDR</sequence>
<keyword evidence="4" id="KW-1185">Reference proteome</keyword>
<dbReference type="GO" id="GO:0003677">
    <property type="term" value="F:DNA binding"/>
    <property type="evidence" value="ECO:0007669"/>
    <property type="project" value="InterPro"/>
</dbReference>
<accession>A0A4P8IKT3</accession>
<evidence type="ECO:0000256" key="1">
    <source>
        <dbReference type="ARBA" id="ARBA00023172"/>
    </source>
</evidence>
<dbReference type="Gene3D" id="1.10.443.10">
    <property type="entry name" value="Intergrase catalytic core"/>
    <property type="match status" value="1"/>
</dbReference>
<keyword evidence="1" id="KW-0233">DNA recombination</keyword>
<dbReference type="InterPro" id="IPR013762">
    <property type="entry name" value="Integrase-like_cat_sf"/>
</dbReference>
<evidence type="ECO:0000256" key="2">
    <source>
        <dbReference type="SAM" id="MobiDB-lite"/>
    </source>
</evidence>
<dbReference type="OrthoDB" id="9784724at2"/>
<dbReference type="GO" id="GO:0015074">
    <property type="term" value="P:DNA integration"/>
    <property type="evidence" value="ECO:0007669"/>
    <property type="project" value="InterPro"/>
</dbReference>
<dbReference type="EMBL" id="CP040077">
    <property type="protein sequence ID" value="QCP48337.1"/>
    <property type="molecule type" value="Genomic_DNA"/>
</dbReference>
<evidence type="ECO:0008006" key="5">
    <source>
        <dbReference type="Google" id="ProtNLM"/>
    </source>
</evidence>
<feature type="region of interest" description="Disordered" evidence="2">
    <location>
        <begin position="1"/>
        <end position="27"/>
    </location>
</feature>
<gene>
    <name evidence="3" type="ORF">FAZ95_03535</name>
</gene>
<dbReference type="RefSeq" id="WP_137331179.1">
    <property type="nucleotide sequence ID" value="NZ_CP040077.1"/>
</dbReference>
<protein>
    <recommendedName>
        <fullName evidence="5">Site-specific integrase</fullName>
    </recommendedName>
</protein>
<reference evidence="3 4" key="1">
    <citation type="submission" date="2019-05" db="EMBL/GenBank/DDBJ databases">
        <title>Burkholderia sp. DHOD12, isolated from subtropical forest soil.</title>
        <authorList>
            <person name="Gao Z.-H."/>
            <person name="Qiu L.-H."/>
        </authorList>
    </citation>
    <scope>NUCLEOTIDE SEQUENCE [LARGE SCALE GENOMIC DNA]</scope>
    <source>
        <strain evidence="3 4">DHOD12</strain>
    </source>
</reference>
<proteinExistence type="predicted"/>
<name>A0A4P8IKT3_9BURK</name>
<organism evidence="3 4">
    <name type="scientific">Trinickia violacea</name>
    <dbReference type="NCBI Taxonomy" id="2571746"/>
    <lineage>
        <taxon>Bacteria</taxon>
        <taxon>Pseudomonadati</taxon>
        <taxon>Pseudomonadota</taxon>
        <taxon>Betaproteobacteria</taxon>
        <taxon>Burkholderiales</taxon>
        <taxon>Burkholderiaceae</taxon>
        <taxon>Trinickia</taxon>
    </lineage>
</organism>
<dbReference type="GO" id="GO:0006310">
    <property type="term" value="P:DNA recombination"/>
    <property type="evidence" value="ECO:0007669"/>
    <property type="project" value="UniProtKB-KW"/>
</dbReference>
<dbReference type="AlphaFoldDB" id="A0A4P8IKT3"/>
<evidence type="ECO:0000313" key="4">
    <source>
        <dbReference type="Proteomes" id="UP000298656"/>
    </source>
</evidence>
<evidence type="ECO:0000313" key="3">
    <source>
        <dbReference type="EMBL" id="QCP48337.1"/>
    </source>
</evidence>